<dbReference type="UniPathway" id="UPA00344"/>
<dbReference type="GO" id="GO:0005829">
    <property type="term" value="C:cytosol"/>
    <property type="evidence" value="ECO:0007669"/>
    <property type="project" value="TreeGrafter"/>
</dbReference>
<dbReference type="EMBL" id="JACIDS010000001">
    <property type="protein sequence ID" value="MBB3929874.1"/>
    <property type="molecule type" value="Genomic_DNA"/>
</dbReference>
<dbReference type="InterPro" id="IPR038987">
    <property type="entry name" value="MoeA-like"/>
</dbReference>
<feature type="domain" description="MoaB/Mog" evidence="12">
    <location>
        <begin position="180"/>
        <end position="319"/>
    </location>
</feature>
<dbReference type="Pfam" id="PF03453">
    <property type="entry name" value="MoeA_N"/>
    <property type="match status" value="1"/>
</dbReference>
<dbReference type="Gene3D" id="3.90.105.10">
    <property type="entry name" value="Molybdopterin biosynthesis moea protein, domain 2"/>
    <property type="match status" value="1"/>
</dbReference>
<comment type="similarity">
    <text evidence="4 11">Belongs to the MoeA family.</text>
</comment>
<dbReference type="SUPFAM" id="SSF63882">
    <property type="entry name" value="MoeA N-terminal region -like"/>
    <property type="match status" value="1"/>
</dbReference>
<proteinExistence type="inferred from homology"/>
<dbReference type="NCBIfam" id="NF045515">
    <property type="entry name" value="Glp_gephyrin"/>
    <property type="match status" value="1"/>
</dbReference>
<dbReference type="RefSeq" id="WP_343067965.1">
    <property type="nucleotide sequence ID" value="NZ_JACIDS010000001.1"/>
</dbReference>
<keyword evidence="9 11" id="KW-0501">Molybdenum cofactor biosynthesis</keyword>
<dbReference type="CDD" id="cd00887">
    <property type="entry name" value="MoeA"/>
    <property type="match status" value="1"/>
</dbReference>
<dbReference type="InterPro" id="IPR005110">
    <property type="entry name" value="MoeA_linker/N"/>
</dbReference>
<comment type="catalytic activity">
    <reaction evidence="10">
        <text>adenylyl-molybdopterin + molybdate = Mo-molybdopterin + AMP + H(+)</text>
        <dbReference type="Rhea" id="RHEA:35047"/>
        <dbReference type="ChEBI" id="CHEBI:15378"/>
        <dbReference type="ChEBI" id="CHEBI:36264"/>
        <dbReference type="ChEBI" id="CHEBI:62727"/>
        <dbReference type="ChEBI" id="CHEBI:71302"/>
        <dbReference type="ChEBI" id="CHEBI:456215"/>
        <dbReference type="EC" id="2.10.1.1"/>
    </reaction>
</comment>
<dbReference type="InterPro" id="IPR036425">
    <property type="entry name" value="MoaB/Mog-like_dom_sf"/>
</dbReference>
<dbReference type="AlphaFoldDB" id="A0A840AL08"/>
<evidence type="ECO:0000256" key="6">
    <source>
        <dbReference type="ARBA" id="ARBA00022679"/>
    </source>
</evidence>
<dbReference type="InterPro" id="IPR036135">
    <property type="entry name" value="MoeA_linker/N_sf"/>
</dbReference>
<dbReference type="Pfam" id="PF03454">
    <property type="entry name" value="MoeA_C"/>
    <property type="match status" value="1"/>
</dbReference>
<dbReference type="GO" id="GO:0046872">
    <property type="term" value="F:metal ion binding"/>
    <property type="evidence" value="ECO:0007669"/>
    <property type="project" value="UniProtKB-UniRule"/>
</dbReference>
<comment type="pathway">
    <text evidence="3 11">Cofactor biosynthesis; molybdopterin biosynthesis.</text>
</comment>
<dbReference type="Proteomes" id="UP000553963">
    <property type="component" value="Unassembled WGS sequence"/>
</dbReference>
<comment type="cofactor">
    <cofactor evidence="1 11">
        <name>Mg(2+)</name>
        <dbReference type="ChEBI" id="CHEBI:18420"/>
    </cofactor>
</comment>
<evidence type="ECO:0000256" key="10">
    <source>
        <dbReference type="ARBA" id="ARBA00047317"/>
    </source>
</evidence>
<dbReference type="InterPro" id="IPR001453">
    <property type="entry name" value="MoaB/Mog_dom"/>
</dbReference>
<dbReference type="PROSITE" id="PS01079">
    <property type="entry name" value="MOCF_BIOSYNTHESIS_2"/>
    <property type="match status" value="1"/>
</dbReference>
<evidence type="ECO:0000313" key="14">
    <source>
        <dbReference type="Proteomes" id="UP000553963"/>
    </source>
</evidence>
<protein>
    <recommendedName>
        <fullName evidence="11">Molybdopterin molybdenumtransferase</fullName>
        <ecNumber evidence="11">2.10.1.1</ecNumber>
    </recommendedName>
</protein>
<evidence type="ECO:0000313" key="13">
    <source>
        <dbReference type="EMBL" id="MBB3929874.1"/>
    </source>
</evidence>
<dbReference type="Pfam" id="PF00994">
    <property type="entry name" value="MoCF_biosynth"/>
    <property type="match status" value="1"/>
</dbReference>
<evidence type="ECO:0000256" key="2">
    <source>
        <dbReference type="ARBA" id="ARBA00002901"/>
    </source>
</evidence>
<keyword evidence="5 11" id="KW-0500">Molybdenum</keyword>
<dbReference type="InterPro" id="IPR008284">
    <property type="entry name" value="MoCF_biosynth_CS"/>
</dbReference>
<keyword evidence="8 11" id="KW-0460">Magnesium</keyword>
<dbReference type="SUPFAM" id="SSF53218">
    <property type="entry name" value="Molybdenum cofactor biosynthesis proteins"/>
    <property type="match status" value="1"/>
</dbReference>
<evidence type="ECO:0000256" key="11">
    <source>
        <dbReference type="RuleBase" id="RU365090"/>
    </source>
</evidence>
<dbReference type="PANTHER" id="PTHR10192:SF5">
    <property type="entry name" value="GEPHYRIN"/>
    <property type="match status" value="1"/>
</dbReference>
<evidence type="ECO:0000256" key="7">
    <source>
        <dbReference type="ARBA" id="ARBA00022723"/>
    </source>
</evidence>
<dbReference type="SUPFAM" id="SSF63867">
    <property type="entry name" value="MoeA C-terminal domain-like"/>
    <property type="match status" value="1"/>
</dbReference>
<dbReference type="Gene3D" id="3.40.980.10">
    <property type="entry name" value="MoaB/Mog-like domain"/>
    <property type="match status" value="1"/>
</dbReference>
<dbReference type="Gene3D" id="2.170.190.11">
    <property type="entry name" value="Molybdopterin biosynthesis moea protein, domain 3"/>
    <property type="match status" value="1"/>
</dbReference>
<evidence type="ECO:0000256" key="8">
    <source>
        <dbReference type="ARBA" id="ARBA00022842"/>
    </source>
</evidence>
<reference evidence="13 14" key="1">
    <citation type="submission" date="2020-08" db="EMBL/GenBank/DDBJ databases">
        <title>Genomic Encyclopedia of Type Strains, Phase IV (KMG-IV): sequencing the most valuable type-strain genomes for metagenomic binning, comparative biology and taxonomic classification.</title>
        <authorList>
            <person name="Goeker M."/>
        </authorList>
    </citation>
    <scope>NUCLEOTIDE SEQUENCE [LARGE SCALE GENOMIC DNA]</scope>
    <source>
        <strain evidence="13 14">DSM 25966</strain>
    </source>
</reference>
<accession>A0A840AL08</accession>
<organism evidence="13 14">
    <name type="scientific">Kaistia hirudinis</name>
    <dbReference type="NCBI Taxonomy" id="1293440"/>
    <lineage>
        <taxon>Bacteria</taxon>
        <taxon>Pseudomonadati</taxon>
        <taxon>Pseudomonadota</taxon>
        <taxon>Alphaproteobacteria</taxon>
        <taxon>Hyphomicrobiales</taxon>
        <taxon>Kaistiaceae</taxon>
        <taxon>Kaistia</taxon>
    </lineage>
</organism>
<evidence type="ECO:0000256" key="4">
    <source>
        <dbReference type="ARBA" id="ARBA00010763"/>
    </source>
</evidence>
<dbReference type="EC" id="2.10.1.1" evidence="11"/>
<dbReference type="GO" id="GO:0006777">
    <property type="term" value="P:Mo-molybdopterin cofactor biosynthetic process"/>
    <property type="evidence" value="ECO:0007669"/>
    <property type="project" value="UniProtKB-UniRule"/>
</dbReference>
<evidence type="ECO:0000256" key="5">
    <source>
        <dbReference type="ARBA" id="ARBA00022505"/>
    </source>
</evidence>
<dbReference type="InterPro" id="IPR036688">
    <property type="entry name" value="MoeA_C_domain_IV_sf"/>
</dbReference>
<evidence type="ECO:0000259" key="12">
    <source>
        <dbReference type="SMART" id="SM00852"/>
    </source>
</evidence>
<keyword evidence="14" id="KW-1185">Reference proteome</keyword>
<comment type="caution">
    <text evidence="13">The sequence shown here is derived from an EMBL/GenBank/DDBJ whole genome shotgun (WGS) entry which is preliminary data.</text>
</comment>
<dbReference type="GO" id="GO:0061599">
    <property type="term" value="F:molybdopterin molybdotransferase activity"/>
    <property type="evidence" value="ECO:0007669"/>
    <property type="project" value="UniProtKB-UniRule"/>
</dbReference>
<dbReference type="SMART" id="SM00852">
    <property type="entry name" value="MoCF_biosynth"/>
    <property type="match status" value="1"/>
</dbReference>
<keyword evidence="7 11" id="KW-0479">Metal-binding</keyword>
<evidence type="ECO:0000256" key="3">
    <source>
        <dbReference type="ARBA" id="ARBA00005046"/>
    </source>
</evidence>
<dbReference type="FunFam" id="3.40.980.10:FF:000004">
    <property type="entry name" value="Molybdopterin molybdenumtransferase"/>
    <property type="match status" value="1"/>
</dbReference>
<comment type="function">
    <text evidence="2 11">Catalyzes the insertion of molybdate into adenylated molybdopterin with the concomitant release of AMP.</text>
</comment>
<gene>
    <name evidence="13" type="ORF">GGR25_000893</name>
</gene>
<name>A0A840AL08_9HYPH</name>
<dbReference type="InterPro" id="IPR005111">
    <property type="entry name" value="MoeA_C_domain_IV"/>
</dbReference>
<evidence type="ECO:0000256" key="9">
    <source>
        <dbReference type="ARBA" id="ARBA00023150"/>
    </source>
</evidence>
<dbReference type="PANTHER" id="PTHR10192">
    <property type="entry name" value="MOLYBDOPTERIN BIOSYNTHESIS PROTEIN"/>
    <property type="match status" value="1"/>
</dbReference>
<keyword evidence="6 11" id="KW-0808">Transferase</keyword>
<dbReference type="Gene3D" id="2.40.340.10">
    <property type="entry name" value="MoeA, C-terminal, domain IV"/>
    <property type="match status" value="1"/>
</dbReference>
<sequence>MSSGLLPVEAALARVLDGVAPMPAEDVPLAEARGRILAAPLAALRTQPPADVSAMDGYAVRAADVAASASELTVIGTAPAGTPFDGTVGVGQAVRIFTGAHLPAGADSVLLQEDAETLEGGRIRAREAVRPGQHVRRRGLDFAAGDIMLPAGLKLGMRQLSLAAAMNHAHVPVRRRPRVALLATGDELVPPGGDIPPDRIVASNSFGLAALIAEAGGVPIDLGIVPDDRARFAAAVDDGLADGADILVTLGGASVGEHDLSREVLAGRGMELGFWKIAMRPGKPLIFGRIGATRILGLPGNPVSSFVCALLFLRPLIAAKLGLPPGDPTVPARLGAAMRANDQRQDYVRATLTEDGNGLPVATPLPRQDSSMLSTFASAGCLIVRPPHAPEAKAGDPCRIVILP</sequence>
<evidence type="ECO:0000256" key="1">
    <source>
        <dbReference type="ARBA" id="ARBA00001946"/>
    </source>
</evidence>